<name>A0ABU8NDJ8_9PSEU</name>
<sequence>MTIRALHIPADTHAVIVEVFGETAHLEIRPAPGLDGDTDDPVTVEVPARALVAALRAAWADVHEPRGASEPWRYDRHVDDHRRYGLWDPDERLQPGDLGDGDPDGYHDPTVVPFPYRHPVQPPRPPRSGRPWEPEEEVTVRQRWLAASPDADRDGLLTEIARAVERGAGGVAARLPRLGCDPGSPGCALRPWDGAGHRPDEGGTDAG</sequence>
<dbReference type="Proteomes" id="UP001370100">
    <property type="component" value="Unassembled WGS sequence"/>
</dbReference>
<evidence type="ECO:0000313" key="3">
    <source>
        <dbReference type="Proteomes" id="UP001370100"/>
    </source>
</evidence>
<proteinExistence type="predicted"/>
<dbReference type="RefSeq" id="WP_337718633.1">
    <property type="nucleotide sequence ID" value="NZ_JBBEGL010000013.1"/>
</dbReference>
<comment type="caution">
    <text evidence="2">The sequence shown here is derived from an EMBL/GenBank/DDBJ whole genome shotgun (WGS) entry which is preliminary data.</text>
</comment>
<protein>
    <submittedName>
        <fullName evidence="2">Uncharacterized protein</fullName>
    </submittedName>
</protein>
<reference evidence="2 3" key="1">
    <citation type="submission" date="2024-03" db="EMBL/GenBank/DDBJ databases">
        <title>Actinomycetospora sp. OC33-EN06, a novel actinomycete isolated from wild orchid (Aerides multiflora).</title>
        <authorList>
            <person name="Suriyachadkun C."/>
        </authorList>
    </citation>
    <scope>NUCLEOTIDE SEQUENCE [LARGE SCALE GENOMIC DNA]</scope>
    <source>
        <strain evidence="2 3">OC33-EN06</strain>
    </source>
</reference>
<keyword evidence="3" id="KW-1185">Reference proteome</keyword>
<accession>A0ABU8NDJ8</accession>
<evidence type="ECO:0000256" key="1">
    <source>
        <dbReference type="SAM" id="MobiDB-lite"/>
    </source>
</evidence>
<gene>
    <name evidence="2" type="ORF">WCD41_28535</name>
</gene>
<organism evidence="2 3">
    <name type="scientific">Actinomycetospora aeridis</name>
    <dbReference type="NCBI Taxonomy" id="3129231"/>
    <lineage>
        <taxon>Bacteria</taxon>
        <taxon>Bacillati</taxon>
        <taxon>Actinomycetota</taxon>
        <taxon>Actinomycetes</taxon>
        <taxon>Pseudonocardiales</taxon>
        <taxon>Pseudonocardiaceae</taxon>
        <taxon>Actinomycetospora</taxon>
    </lineage>
</organism>
<feature type="region of interest" description="Disordered" evidence="1">
    <location>
        <begin position="86"/>
        <end position="135"/>
    </location>
</feature>
<feature type="region of interest" description="Disordered" evidence="1">
    <location>
        <begin position="176"/>
        <end position="207"/>
    </location>
</feature>
<dbReference type="EMBL" id="JBBEGL010000013">
    <property type="protein sequence ID" value="MEJ2890436.1"/>
    <property type="molecule type" value="Genomic_DNA"/>
</dbReference>
<evidence type="ECO:0000313" key="2">
    <source>
        <dbReference type="EMBL" id="MEJ2890436.1"/>
    </source>
</evidence>